<dbReference type="Proteomes" id="UP000095280">
    <property type="component" value="Unplaced"/>
</dbReference>
<dbReference type="WBParaSite" id="maker-unitig_38855-snap-gene-0.3-mRNA-1">
    <property type="protein sequence ID" value="maker-unitig_38855-snap-gene-0.3-mRNA-1"/>
    <property type="gene ID" value="maker-unitig_38855-snap-gene-0.3"/>
</dbReference>
<name>A0A1I8FL62_9PLAT</name>
<keyword evidence="1" id="KW-1185">Reference proteome</keyword>
<evidence type="ECO:0000313" key="2">
    <source>
        <dbReference type="WBParaSite" id="maker-unitig_38855-snap-gene-0.3-mRNA-1"/>
    </source>
</evidence>
<proteinExistence type="predicted"/>
<dbReference type="AlphaFoldDB" id="A0A1I8FL62"/>
<protein>
    <submittedName>
        <fullName evidence="2">RNA methyltransferase</fullName>
    </submittedName>
</protein>
<sequence>RRCLAKFSSIARQRRAADGGHRGGGCRVRQTGYLGVIRKLDRRPAPALFVIGACGSDCLTGLSGCCSTGGAPASDIYPADLEATAAIVDLRCVRMRLPSGCGNGAQLSRVRRPRCGAAGHHGAAPGSSAGGLRAHRLRPWRAIPANGRGEKLRSVLRDRFLSDPLDPVYVAYKPVMLWCA</sequence>
<organism evidence="1 2">
    <name type="scientific">Macrostomum lignano</name>
    <dbReference type="NCBI Taxonomy" id="282301"/>
    <lineage>
        <taxon>Eukaryota</taxon>
        <taxon>Metazoa</taxon>
        <taxon>Spiralia</taxon>
        <taxon>Lophotrochozoa</taxon>
        <taxon>Platyhelminthes</taxon>
        <taxon>Rhabditophora</taxon>
        <taxon>Macrostomorpha</taxon>
        <taxon>Macrostomida</taxon>
        <taxon>Macrostomidae</taxon>
        <taxon>Macrostomum</taxon>
    </lineage>
</organism>
<evidence type="ECO:0000313" key="1">
    <source>
        <dbReference type="Proteomes" id="UP000095280"/>
    </source>
</evidence>
<reference evidence="2" key="1">
    <citation type="submission" date="2016-11" db="UniProtKB">
        <authorList>
            <consortium name="WormBaseParasite"/>
        </authorList>
    </citation>
    <scope>IDENTIFICATION</scope>
</reference>
<accession>A0A1I8FL62</accession>